<dbReference type="InterPro" id="IPR049899">
    <property type="entry name" value="Znf_C2HC_C3H"/>
</dbReference>
<protein>
    <recommendedName>
        <fullName evidence="7">C2HC/C3H-type domain-containing protein</fullName>
    </recommendedName>
</protein>
<feature type="region of interest" description="Disordered" evidence="6">
    <location>
        <begin position="75"/>
        <end position="106"/>
    </location>
</feature>
<evidence type="ECO:0000256" key="6">
    <source>
        <dbReference type="SAM" id="MobiDB-lite"/>
    </source>
</evidence>
<keyword evidence="3 5" id="KW-0863">Zinc-finger</keyword>
<dbReference type="GO" id="GO:0008270">
    <property type="term" value="F:zinc ion binding"/>
    <property type="evidence" value="ECO:0007669"/>
    <property type="project" value="UniProtKB-KW"/>
</dbReference>
<accession>A0AAV6VSF9</accession>
<feature type="compositionally biased region" description="Basic and acidic residues" evidence="6">
    <location>
        <begin position="76"/>
        <end position="89"/>
    </location>
</feature>
<dbReference type="Gene3D" id="3.30.160.60">
    <property type="entry name" value="Classic Zinc Finger"/>
    <property type="match status" value="1"/>
</dbReference>
<evidence type="ECO:0000256" key="5">
    <source>
        <dbReference type="PROSITE-ProRule" id="PRU01371"/>
    </source>
</evidence>
<keyword evidence="1" id="KW-0479">Metal-binding</keyword>
<evidence type="ECO:0000256" key="3">
    <source>
        <dbReference type="ARBA" id="ARBA00022771"/>
    </source>
</evidence>
<gene>
    <name evidence="8" type="ORF">JTE90_000903</name>
</gene>
<name>A0AAV6VSF9_9ARAC</name>
<dbReference type="Pfam" id="PF13913">
    <property type="entry name" value="zf-C2HC_2"/>
    <property type="match status" value="2"/>
</dbReference>
<feature type="region of interest" description="Disordered" evidence="6">
    <location>
        <begin position="187"/>
        <end position="216"/>
    </location>
</feature>
<keyword evidence="4" id="KW-0862">Zinc</keyword>
<dbReference type="AlphaFoldDB" id="A0AAV6VSF9"/>
<feature type="domain" description="C2HC/C3H-type" evidence="7">
    <location>
        <begin position="22"/>
        <end position="51"/>
    </location>
</feature>
<proteinExistence type="predicted"/>
<feature type="compositionally biased region" description="Polar residues" evidence="6">
    <location>
        <begin position="92"/>
        <end position="106"/>
    </location>
</feature>
<evidence type="ECO:0000313" key="9">
    <source>
        <dbReference type="Proteomes" id="UP000827092"/>
    </source>
</evidence>
<evidence type="ECO:0000256" key="1">
    <source>
        <dbReference type="ARBA" id="ARBA00022723"/>
    </source>
</evidence>
<dbReference type="Proteomes" id="UP000827092">
    <property type="component" value="Unassembled WGS sequence"/>
</dbReference>
<evidence type="ECO:0000259" key="7">
    <source>
        <dbReference type="PROSITE" id="PS52027"/>
    </source>
</evidence>
<keyword evidence="2" id="KW-0677">Repeat</keyword>
<dbReference type="PANTHER" id="PTHR13555:SF36">
    <property type="entry name" value="ZINC FINGER C2HC DOMAIN-CONTAINING PROTEIN 1B"/>
    <property type="match status" value="1"/>
</dbReference>
<feature type="domain" description="C2HC/C3H-type" evidence="7">
    <location>
        <begin position="115"/>
        <end position="144"/>
    </location>
</feature>
<sequence>MSVIADEQNALDNPSSGFDSLELKSCHCCGRTFNPKSLERHEKICEKTNKTIRRAPFNSYLQRAKELAAIPVVPEQKQEKEKKLKENHSHSTKSTPTVQKKLNNGASPCKLPPSGYEQCTSCDRFFSPKAADRHISWCREQKSRLPKTPPDTQALERLKARTKYRAPLPIKKWADSPNQRLIRSADSIRESISSSSSRETYSSPLKLKQKSSLSQSSNNNYFDEFNTKNNGLDSKPKKVVKFKEMFPVDNKSADNIDRNKNLDMLAALRLHLSELSASDDFLEDYILRSGKNTLLYDKSGPFPTIQRSRFCYNCGTKYPVANAKFCCECGVQRLDPIM</sequence>
<dbReference type="InterPro" id="IPR026319">
    <property type="entry name" value="ZC2HC1A/B-like"/>
</dbReference>
<dbReference type="PANTHER" id="PTHR13555">
    <property type="entry name" value="C2H2 ZINC FINGER CGI-62-RELATED"/>
    <property type="match status" value="1"/>
</dbReference>
<organism evidence="8 9">
    <name type="scientific">Oedothorax gibbosus</name>
    <dbReference type="NCBI Taxonomy" id="931172"/>
    <lineage>
        <taxon>Eukaryota</taxon>
        <taxon>Metazoa</taxon>
        <taxon>Ecdysozoa</taxon>
        <taxon>Arthropoda</taxon>
        <taxon>Chelicerata</taxon>
        <taxon>Arachnida</taxon>
        <taxon>Araneae</taxon>
        <taxon>Araneomorphae</taxon>
        <taxon>Entelegynae</taxon>
        <taxon>Araneoidea</taxon>
        <taxon>Linyphiidae</taxon>
        <taxon>Erigoninae</taxon>
        <taxon>Oedothorax</taxon>
    </lineage>
</organism>
<reference evidence="8 9" key="1">
    <citation type="journal article" date="2022" name="Nat. Ecol. Evol.">
        <title>A masculinizing supergene underlies an exaggerated male reproductive morph in a spider.</title>
        <authorList>
            <person name="Hendrickx F."/>
            <person name="De Corte Z."/>
            <person name="Sonet G."/>
            <person name="Van Belleghem S.M."/>
            <person name="Kostlbacher S."/>
            <person name="Vangestel C."/>
        </authorList>
    </citation>
    <scope>NUCLEOTIDE SEQUENCE [LARGE SCALE GENOMIC DNA]</scope>
    <source>
        <strain evidence="8">W744_W776</strain>
    </source>
</reference>
<evidence type="ECO:0000256" key="4">
    <source>
        <dbReference type="ARBA" id="ARBA00022833"/>
    </source>
</evidence>
<comment type="caution">
    <text evidence="8">The sequence shown here is derived from an EMBL/GenBank/DDBJ whole genome shotgun (WGS) entry which is preliminary data.</text>
</comment>
<dbReference type="PROSITE" id="PS52027">
    <property type="entry name" value="ZF_C2HC_C3H"/>
    <property type="match status" value="2"/>
</dbReference>
<evidence type="ECO:0000313" key="8">
    <source>
        <dbReference type="EMBL" id="KAG8199812.1"/>
    </source>
</evidence>
<evidence type="ECO:0000256" key="2">
    <source>
        <dbReference type="ARBA" id="ARBA00022737"/>
    </source>
</evidence>
<keyword evidence="9" id="KW-1185">Reference proteome</keyword>
<dbReference type="EMBL" id="JAFNEN010000024">
    <property type="protein sequence ID" value="KAG8199812.1"/>
    <property type="molecule type" value="Genomic_DNA"/>
</dbReference>